<dbReference type="EMBL" id="JXXE01000344">
    <property type="protein sequence ID" value="KIZ40648.1"/>
    <property type="molecule type" value="Genomic_DNA"/>
</dbReference>
<dbReference type="Pfam" id="PF11162">
    <property type="entry name" value="DUF2946"/>
    <property type="match status" value="1"/>
</dbReference>
<name>A0A0D7EIN5_RHOPL</name>
<sequence>MVGTGALGPFQRKRMIGSAAAFAAAYALVLNVILSSALLATLSPTALAASHELCFNSANAAALPGDAQKSGKPAAVRCPLCVSNHVAVALPPTIALAFDRVAVAIAPVAAFAAPFVANERPRSHRARGPPRLI</sequence>
<gene>
    <name evidence="1" type="ORF">OO17_17145</name>
</gene>
<proteinExistence type="predicted"/>
<accession>A0A0D7EIN5</accession>
<organism evidence="1 2">
    <name type="scientific">Rhodopseudomonas palustris</name>
    <dbReference type="NCBI Taxonomy" id="1076"/>
    <lineage>
        <taxon>Bacteria</taxon>
        <taxon>Pseudomonadati</taxon>
        <taxon>Pseudomonadota</taxon>
        <taxon>Alphaproteobacteria</taxon>
        <taxon>Hyphomicrobiales</taxon>
        <taxon>Nitrobacteraceae</taxon>
        <taxon>Rhodopseudomonas</taxon>
    </lineage>
</organism>
<reference evidence="1 2" key="1">
    <citation type="submission" date="2014-11" db="EMBL/GenBank/DDBJ databases">
        <title>Genomics and ecophysiology of heterotrophic nitrogen fixing bacteria isolated from estuarine surface water.</title>
        <authorList>
            <person name="Bentzon-Tilia M."/>
            <person name="Severin I."/>
            <person name="Hansen L.H."/>
            <person name="Riemann L."/>
        </authorList>
    </citation>
    <scope>NUCLEOTIDE SEQUENCE [LARGE SCALE GENOMIC DNA]</scope>
    <source>
        <strain evidence="1 2">BAL398</strain>
    </source>
</reference>
<evidence type="ECO:0000313" key="2">
    <source>
        <dbReference type="Proteomes" id="UP000032515"/>
    </source>
</evidence>
<protein>
    <recommendedName>
        <fullName evidence="3">DUF2946 domain-containing protein</fullName>
    </recommendedName>
</protein>
<comment type="caution">
    <text evidence="1">The sequence shown here is derived from an EMBL/GenBank/DDBJ whole genome shotgun (WGS) entry which is preliminary data.</text>
</comment>
<dbReference type="InterPro" id="IPR021333">
    <property type="entry name" value="DUF2946"/>
</dbReference>
<dbReference type="Proteomes" id="UP000032515">
    <property type="component" value="Unassembled WGS sequence"/>
</dbReference>
<dbReference type="PATRIC" id="fig|1076.23.peg.3683"/>
<evidence type="ECO:0008006" key="3">
    <source>
        <dbReference type="Google" id="ProtNLM"/>
    </source>
</evidence>
<dbReference type="AlphaFoldDB" id="A0A0D7EIN5"/>
<evidence type="ECO:0000313" key="1">
    <source>
        <dbReference type="EMBL" id="KIZ40648.1"/>
    </source>
</evidence>